<proteinExistence type="predicted"/>
<dbReference type="EMBL" id="FNRD01000015">
    <property type="protein sequence ID" value="SEB00841.1"/>
    <property type="molecule type" value="Genomic_DNA"/>
</dbReference>
<organism evidence="1 2">
    <name type="scientific">Flavobacterium gillisiae</name>
    <dbReference type="NCBI Taxonomy" id="150146"/>
    <lineage>
        <taxon>Bacteria</taxon>
        <taxon>Pseudomonadati</taxon>
        <taxon>Bacteroidota</taxon>
        <taxon>Flavobacteriia</taxon>
        <taxon>Flavobacteriales</taxon>
        <taxon>Flavobacteriaceae</taxon>
        <taxon>Flavobacterium</taxon>
    </lineage>
</organism>
<dbReference type="AlphaFoldDB" id="A0A1H4FUM0"/>
<accession>A0A1H4FUM0</accession>
<dbReference type="Proteomes" id="UP000198951">
    <property type="component" value="Unassembled WGS sequence"/>
</dbReference>
<name>A0A1H4FUM0_9FLAO</name>
<evidence type="ECO:0000313" key="2">
    <source>
        <dbReference type="Proteomes" id="UP000198951"/>
    </source>
</evidence>
<sequence>MSVKKLLYIDDNKIDSQIENLRTKLKRQGYDLNETFIHLNDAFMMKNPENGKTILDKAKIQSFITDNYLNQNFDIVASDYDFKDENLDGFELLKWIKNESVSKKHKIRRAKFCLYSAEQDKVAKIFSTPEQVKKLIKLKIDDFIDRARIPDEISQILIAPQKSYYFKEHIINYLEKFGDKTFKSTYPKFKGMTLSEIAHEIDKDLPNGIEFQNSLVELTVAHLIELNNLSEE</sequence>
<dbReference type="STRING" id="150146.SAMN05443667_11512"/>
<protein>
    <submittedName>
        <fullName evidence="1">Uncharacterized protein</fullName>
    </submittedName>
</protein>
<reference evidence="2" key="1">
    <citation type="submission" date="2016-10" db="EMBL/GenBank/DDBJ databases">
        <authorList>
            <person name="Varghese N."/>
            <person name="Submissions S."/>
        </authorList>
    </citation>
    <scope>NUCLEOTIDE SEQUENCE [LARGE SCALE GENOMIC DNA]</scope>
    <source>
        <strain evidence="2">DSM 22376</strain>
    </source>
</reference>
<evidence type="ECO:0000313" key="1">
    <source>
        <dbReference type="EMBL" id="SEB00841.1"/>
    </source>
</evidence>
<dbReference type="OrthoDB" id="982773at2"/>
<dbReference type="Gene3D" id="3.40.50.2300">
    <property type="match status" value="1"/>
</dbReference>
<keyword evidence="2" id="KW-1185">Reference proteome</keyword>
<gene>
    <name evidence="1" type="ORF">SAMN05443667_11512</name>
</gene>
<dbReference type="RefSeq" id="WP_091093097.1">
    <property type="nucleotide sequence ID" value="NZ_FNRD01000015.1"/>
</dbReference>